<reference evidence="2 3" key="1">
    <citation type="journal article" date="2019" name="Sci. Rep.">
        <title>A high-quality genome of Eragrostis curvula grass provides insights into Poaceae evolution and supports new strategies to enhance forage quality.</title>
        <authorList>
            <person name="Carballo J."/>
            <person name="Santos B.A.C.M."/>
            <person name="Zappacosta D."/>
            <person name="Garbus I."/>
            <person name="Selva J.P."/>
            <person name="Gallo C.A."/>
            <person name="Diaz A."/>
            <person name="Albertini E."/>
            <person name="Caccamo M."/>
            <person name="Echenique V."/>
        </authorList>
    </citation>
    <scope>NUCLEOTIDE SEQUENCE [LARGE SCALE GENOMIC DNA]</scope>
    <source>
        <strain evidence="3">cv. Victoria</strain>
        <tissue evidence="2">Leaf</tissue>
    </source>
</reference>
<sequence>MRTWLCPRTGCIGKRFSRGQPLICTRRRSGNAHSPSPRRDSSFGSPNNASNLSRGNSTISSTTLPPSSGPPISLVSPLHPLRLSVSRQGRCCTQAVAGAERHLPEVGRRTGRPRHDAQLGEEPELDHLEPRRVRVGHELLDVGRVDHQLPEALLHAAELRRVLRGQQRQRARAFQLAQVERPGAHRRREPRQPLHVAGVVQPYAERRHGWRAAAALEVVDDRRDVVVGHGDDARSEHLQDPQLPEPRDQPRRYGDLDVVVVAQVEVLELAQVAQLHRQREDPVLQADQAADLHGKGVRDAGVLEVQVRELREVLDRLQHPPRQRPVALEHQRRRLRVEERAAHLRRRVLDAVVHQRHAPRVAPQHLLARGLPEPGARADQPLAGREPERRVADDVVEPDVRVGREHVVAVVVALLQQARGLEDGDHRVTEPDSLVHIGELREQAEPDPALHQLVLGDVVVFRPERNCQEAFPRHNFTRACVPLSEPGVLKSCEALRVSRTSAHSPTVLFFDMARPTCGNLRVTVYGVVANTGLKQAPCILLVQAVHLDLLAAAQVGAHRLAPGRHHDLPHLAGHHAERLRDADPLQVEALPHAVQQQEEALVPQEAQDARGLRLLRGRVAEPEHGHDLPLQLRHRAVPGRRDEQDVVEARDAAADLAHQLEHRGLADAAGAPDAERGVRVAEEAERLVEVGPHEPGLRGEVQVLGVAEQGRRRLRRGERGLEERRALLPERAHRLELLLRLGRHGARGEEEVVHQADHVEVPAGVVPRPDGRHLVLRLLHAPQPRADRIRRRRHRVVAQQLRVQPQQGLHRVGQLFDALVRVGQRLPPLAEEQHQQRAAEGERAEHGRQLQLHSSGSDQQPKISGSGVLRPPVRGSAARRRS</sequence>
<feature type="compositionally biased region" description="Low complexity" evidence="1">
    <location>
        <begin position="57"/>
        <end position="75"/>
    </location>
</feature>
<evidence type="ECO:0000313" key="3">
    <source>
        <dbReference type="Proteomes" id="UP000324897"/>
    </source>
</evidence>
<name>A0A5J9WIB6_9POAL</name>
<feature type="region of interest" description="Disordered" evidence="1">
    <location>
        <begin position="22"/>
        <end position="75"/>
    </location>
</feature>
<keyword evidence="3" id="KW-1185">Reference proteome</keyword>
<accession>A0A5J9WIB6</accession>
<feature type="region of interest" description="Disordered" evidence="1">
    <location>
        <begin position="830"/>
        <end position="882"/>
    </location>
</feature>
<protein>
    <submittedName>
        <fullName evidence="2">Uncharacterized protein</fullName>
    </submittedName>
</protein>
<dbReference type="OrthoDB" id="1356450at2759"/>
<dbReference type="Gramene" id="TVU47705">
    <property type="protein sequence ID" value="TVU47705"/>
    <property type="gene ID" value="EJB05_07312"/>
</dbReference>
<feature type="region of interest" description="Disordered" evidence="1">
    <location>
        <begin position="232"/>
        <end position="251"/>
    </location>
</feature>
<feature type="compositionally biased region" description="Polar residues" evidence="1">
    <location>
        <begin position="851"/>
        <end position="863"/>
    </location>
</feature>
<dbReference type="AlphaFoldDB" id="A0A5J9WIB6"/>
<gene>
    <name evidence="2" type="ORF">EJB05_07312</name>
</gene>
<evidence type="ECO:0000256" key="1">
    <source>
        <dbReference type="SAM" id="MobiDB-lite"/>
    </source>
</evidence>
<organism evidence="2 3">
    <name type="scientific">Eragrostis curvula</name>
    <name type="common">weeping love grass</name>
    <dbReference type="NCBI Taxonomy" id="38414"/>
    <lineage>
        <taxon>Eukaryota</taxon>
        <taxon>Viridiplantae</taxon>
        <taxon>Streptophyta</taxon>
        <taxon>Embryophyta</taxon>
        <taxon>Tracheophyta</taxon>
        <taxon>Spermatophyta</taxon>
        <taxon>Magnoliopsida</taxon>
        <taxon>Liliopsida</taxon>
        <taxon>Poales</taxon>
        <taxon>Poaceae</taxon>
        <taxon>PACMAD clade</taxon>
        <taxon>Chloridoideae</taxon>
        <taxon>Eragrostideae</taxon>
        <taxon>Eragrostidinae</taxon>
        <taxon>Eragrostis</taxon>
    </lineage>
</organism>
<feature type="region of interest" description="Disordered" evidence="1">
    <location>
        <begin position="361"/>
        <end position="391"/>
    </location>
</feature>
<feature type="compositionally biased region" description="Polar residues" evidence="1">
    <location>
        <begin position="42"/>
        <end position="56"/>
    </location>
</feature>
<feature type="compositionally biased region" description="Basic and acidic residues" evidence="1">
    <location>
        <begin position="831"/>
        <end position="848"/>
    </location>
</feature>
<dbReference type="Proteomes" id="UP000324897">
    <property type="component" value="Chromosome 5"/>
</dbReference>
<comment type="caution">
    <text evidence="2">The sequence shown here is derived from an EMBL/GenBank/DDBJ whole genome shotgun (WGS) entry which is preliminary data.</text>
</comment>
<dbReference type="EMBL" id="RWGY01000004">
    <property type="protein sequence ID" value="TVU47705.1"/>
    <property type="molecule type" value="Genomic_DNA"/>
</dbReference>
<evidence type="ECO:0000313" key="2">
    <source>
        <dbReference type="EMBL" id="TVU47705.1"/>
    </source>
</evidence>
<proteinExistence type="predicted"/>